<organism evidence="1 2">
    <name type="scientific">Biomphalaria pfeifferi</name>
    <name type="common">Bloodfluke planorb</name>
    <name type="synonym">Freshwater snail</name>
    <dbReference type="NCBI Taxonomy" id="112525"/>
    <lineage>
        <taxon>Eukaryota</taxon>
        <taxon>Metazoa</taxon>
        <taxon>Spiralia</taxon>
        <taxon>Lophotrochozoa</taxon>
        <taxon>Mollusca</taxon>
        <taxon>Gastropoda</taxon>
        <taxon>Heterobranchia</taxon>
        <taxon>Euthyneura</taxon>
        <taxon>Panpulmonata</taxon>
        <taxon>Hygrophila</taxon>
        <taxon>Lymnaeoidea</taxon>
        <taxon>Planorbidae</taxon>
        <taxon>Biomphalaria</taxon>
    </lineage>
</organism>
<feature type="non-terminal residue" evidence="1">
    <location>
        <position position="1"/>
    </location>
</feature>
<dbReference type="EMBL" id="JASAOG010000473">
    <property type="protein sequence ID" value="KAK0039230.1"/>
    <property type="molecule type" value="Genomic_DNA"/>
</dbReference>
<evidence type="ECO:0000313" key="1">
    <source>
        <dbReference type="EMBL" id="KAK0039230.1"/>
    </source>
</evidence>
<evidence type="ECO:0000313" key="2">
    <source>
        <dbReference type="Proteomes" id="UP001233172"/>
    </source>
</evidence>
<reference evidence="1" key="2">
    <citation type="submission" date="2023-04" db="EMBL/GenBank/DDBJ databases">
        <authorList>
            <person name="Bu L."/>
            <person name="Lu L."/>
            <person name="Laidemitt M.R."/>
            <person name="Zhang S.M."/>
            <person name="Mutuku M."/>
            <person name="Mkoji G."/>
            <person name="Steinauer M."/>
            <person name="Loker E.S."/>
        </authorList>
    </citation>
    <scope>NUCLEOTIDE SEQUENCE</scope>
    <source>
        <strain evidence="1">KasaAsao</strain>
        <tissue evidence="1">Whole Snail</tissue>
    </source>
</reference>
<comment type="caution">
    <text evidence="1">The sequence shown here is derived from an EMBL/GenBank/DDBJ whole genome shotgun (WGS) entry which is preliminary data.</text>
</comment>
<feature type="non-terminal residue" evidence="1">
    <location>
        <position position="55"/>
    </location>
</feature>
<protein>
    <submittedName>
        <fullName evidence="1">Baculoviral IAP repeat-containing protein 3</fullName>
    </submittedName>
</protein>
<gene>
    <name evidence="1" type="ORF">Bpfe_031341</name>
</gene>
<proteinExistence type="predicted"/>
<reference evidence="1" key="1">
    <citation type="journal article" date="2023" name="PLoS Negl. Trop. Dis.">
        <title>A genome sequence for Biomphalaria pfeifferi, the major vector snail for the human-infecting parasite Schistosoma mansoni.</title>
        <authorList>
            <person name="Bu L."/>
            <person name="Lu L."/>
            <person name="Laidemitt M.R."/>
            <person name="Zhang S.M."/>
            <person name="Mutuku M."/>
            <person name="Mkoji G."/>
            <person name="Steinauer M."/>
            <person name="Loker E.S."/>
        </authorList>
    </citation>
    <scope>NUCLEOTIDE SEQUENCE</scope>
    <source>
        <strain evidence="1">KasaAsao</strain>
    </source>
</reference>
<accession>A0AAD8ETD2</accession>
<dbReference type="Proteomes" id="UP001233172">
    <property type="component" value="Unassembled WGS sequence"/>
</dbReference>
<sequence length="55" mass="6321">EERILSIVFAAKLLGVKILLMIQMLFTDISNPIVLVLEIMFSQREQQGMEQSNQI</sequence>
<name>A0AAD8ETD2_BIOPF</name>
<keyword evidence="2" id="KW-1185">Reference proteome</keyword>
<dbReference type="AlphaFoldDB" id="A0AAD8ETD2"/>